<keyword evidence="1" id="KW-0732">Signal</keyword>
<dbReference type="RefSeq" id="WP_021258168.1">
    <property type="nucleotide sequence ID" value="NZ_ATMT01000007.1"/>
</dbReference>
<dbReference type="PATRIC" id="fig|1117108.3.peg.622"/>
<feature type="signal peptide" evidence="1">
    <location>
        <begin position="1"/>
        <end position="24"/>
    </location>
</feature>
<comment type="caution">
    <text evidence="2">The sequence shown here is derived from an EMBL/GenBank/DDBJ whole genome shotgun (WGS) entry which is preliminary data.</text>
</comment>
<evidence type="ECO:0000313" key="3">
    <source>
        <dbReference type="Proteomes" id="UP000015344"/>
    </source>
</evidence>
<sequence length="96" mass="10543">MKKKWMVLSISFGLAAFVSMTLFGSVATGKQVSPQIAHKQVLVNAKSSTITADPYSKNFAFRGADDKRMIWVVGNPKLAGNSFTTNDPDSERIFDK</sequence>
<feature type="chain" id="PRO_5038544336" evidence="1">
    <location>
        <begin position="25"/>
        <end position="96"/>
    </location>
</feature>
<dbReference type="EMBL" id="ATMT01000007">
    <property type="protein sequence ID" value="EPY08900.1"/>
    <property type="molecule type" value="Genomic_DNA"/>
</dbReference>
<gene>
    <name evidence="2" type="ORF">PAALTS15_02982</name>
</gene>
<organism evidence="2 3">
    <name type="scientific">Paenibacillus alvei TS-15</name>
    <dbReference type="NCBI Taxonomy" id="1117108"/>
    <lineage>
        <taxon>Bacteria</taxon>
        <taxon>Bacillati</taxon>
        <taxon>Bacillota</taxon>
        <taxon>Bacilli</taxon>
        <taxon>Bacillales</taxon>
        <taxon>Paenibacillaceae</taxon>
        <taxon>Paenibacillus</taxon>
    </lineage>
</organism>
<evidence type="ECO:0000313" key="2">
    <source>
        <dbReference type="EMBL" id="EPY08900.1"/>
    </source>
</evidence>
<reference evidence="2 3" key="1">
    <citation type="submission" date="2013-05" db="EMBL/GenBank/DDBJ databases">
        <authorList>
            <person name="Strain E.A."/>
            <person name="Brown E."/>
            <person name="Allard M.W."/>
            <person name="Luo Y.L."/>
        </authorList>
    </citation>
    <scope>NUCLEOTIDE SEQUENCE [LARGE SCALE GENOMIC DNA]</scope>
    <source>
        <strain evidence="2 3">TS-15</strain>
    </source>
</reference>
<proteinExistence type="predicted"/>
<protein>
    <submittedName>
        <fullName evidence="2">Uncharacterized protein</fullName>
    </submittedName>
</protein>
<name>S9UEI2_PAEAL</name>
<dbReference type="Proteomes" id="UP000015344">
    <property type="component" value="Unassembled WGS sequence"/>
</dbReference>
<accession>S9UEI2</accession>
<evidence type="ECO:0000256" key="1">
    <source>
        <dbReference type="SAM" id="SignalP"/>
    </source>
</evidence>
<dbReference type="AlphaFoldDB" id="S9UEI2"/>